<keyword evidence="3" id="KW-0479">Metal-binding</keyword>
<dbReference type="Pfam" id="PF01850">
    <property type="entry name" value="PIN"/>
    <property type="match status" value="1"/>
</dbReference>
<reference evidence="7" key="1">
    <citation type="submission" date="2021-07" db="EMBL/GenBank/DDBJ databases">
        <title>Candidatus Kaistella beijingensis sp. nov. isolated from a municipal wastewater treatment plant is involved in sludge foaming.</title>
        <authorList>
            <person name="Song Y."/>
            <person name="Liu S.-J."/>
        </authorList>
    </citation>
    <scope>NUCLEOTIDE SEQUENCE</scope>
    <source>
        <strain evidence="7">DSM 43998</strain>
    </source>
</reference>
<evidence type="ECO:0000313" key="7">
    <source>
        <dbReference type="EMBL" id="QXQ14961.1"/>
    </source>
</evidence>
<evidence type="ECO:0000256" key="4">
    <source>
        <dbReference type="ARBA" id="ARBA00022801"/>
    </source>
</evidence>
<evidence type="ECO:0000313" key="8">
    <source>
        <dbReference type="Proteomes" id="UP000887023"/>
    </source>
</evidence>
<evidence type="ECO:0000256" key="3">
    <source>
        <dbReference type="ARBA" id="ARBA00022723"/>
    </source>
</evidence>
<sequence>MIYLDASAIVTLISGRHGSASLRDALDARGDMPMATSTVGFIETVRTMDRIGSYPTLMTDLVRDFTEILITQEVREAAAALPSGVRTLDSLHIASAQMLGPDLHLFISYDRRMLAIANLVDLPTAAPGLGPNPVPF</sequence>
<keyword evidence="2" id="KW-0540">Nuclease</keyword>
<keyword evidence="8" id="KW-1185">Reference proteome</keyword>
<dbReference type="InterPro" id="IPR029060">
    <property type="entry name" value="PIN-like_dom_sf"/>
</dbReference>
<evidence type="ECO:0000256" key="5">
    <source>
        <dbReference type="ARBA" id="ARBA00022842"/>
    </source>
</evidence>
<proteinExistence type="predicted"/>
<evidence type="ECO:0000259" key="6">
    <source>
        <dbReference type="Pfam" id="PF01850"/>
    </source>
</evidence>
<gene>
    <name evidence="7" type="ORF">KV203_06210</name>
</gene>
<dbReference type="InterPro" id="IPR002716">
    <property type="entry name" value="PIN_dom"/>
</dbReference>
<evidence type="ECO:0000256" key="1">
    <source>
        <dbReference type="ARBA" id="ARBA00022649"/>
    </source>
</evidence>
<protein>
    <submittedName>
        <fullName evidence="7">Type II toxin-antitoxin system VapC family toxin</fullName>
    </submittedName>
</protein>
<dbReference type="EMBL" id="CP079105">
    <property type="protein sequence ID" value="QXQ14961.1"/>
    <property type="molecule type" value="Genomic_DNA"/>
</dbReference>
<evidence type="ECO:0000256" key="2">
    <source>
        <dbReference type="ARBA" id="ARBA00022722"/>
    </source>
</evidence>
<dbReference type="Proteomes" id="UP000887023">
    <property type="component" value="Chromosome"/>
</dbReference>
<dbReference type="Gene3D" id="3.40.50.1010">
    <property type="entry name" value="5'-nuclease"/>
    <property type="match status" value="1"/>
</dbReference>
<accession>A0ABX8SCB6</accession>
<name>A0ABX8SCB6_9ACTN</name>
<dbReference type="CDD" id="cd09874">
    <property type="entry name" value="PIN_MT3492-like"/>
    <property type="match status" value="1"/>
</dbReference>
<keyword evidence="1" id="KW-1277">Toxin-antitoxin system</keyword>
<dbReference type="SUPFAM" id="SSF88723">
    <property type="entry name" value="PIN domain-like"/>
    <property type="match status" value="1"/>
</dbReference>
<feature type="domain" description="PIN" evidence="6">
    <location>
        <begin position="2"/>
        <end position="117"/>
    </location>
</feature>
<dbReference type="RefSeq" id="WP_066469017.1">
    <property type="nucleotide sequence ID" value="NZ_CBCRUZ010000009.1"/>
</dbReference>
<keyword evidence="5" id="KW-0460">Magnesium</keyword>
<organism evidence="7 8">
    <name type="scientific">Skermania pinensis</name>
    <dbReference type="NCBI Taxonomy" id="39122"/>
    <lineage>
        <taxon>Bacteria</taxon>
        <taxon>Bacillati</taxon>
        <taxon>Actinomycetota</taxon>
        <taxon>Actinomycetes</taxon>
        <taxon>Mycobacteriales</taxon>
        <taxon>Gordoniaceae</taxon>
        <taxon>Skermania</taxon>
    </lineage>
</organism>
<keyword evidence="4" id="KW-0378">Hydrolase</keyword>